<dbReference type="EMBL" id="PDVP01000030">
    <property type="protein sequence ID" value="PHP64629.1"/>
    <property type="molecule type" value="Genomic_DNA"/>
</dbReference>
<reference evidence="2 3" key="1">
    <citation type="submission" date="2017-10" db="EMBL/GenBank/DDBJ databases">
        <title>Sedimentibacterium mangrovi gen. nov., sp. nov., a novel member of family Phyllobacteriacea isolated from mangrove sediment.</title>
        <authorList>
            <person name="Liao H."/>
            <person name="Tian Y."/>
        </authorList>
    </citation>
    <scope>NUCLEOTIDE SEQUENCE [LARGE SCALE GENOMIC DNA]</scope>
    <source>
        <strain evidence="2 3">X9-2-2</strain>
    </source>
</reference>
<evidence type="ECO:0000313" key="3">
    <source>
        <dbReference type="Proteomes" id="UP000221168"/>
    </source>
</evidence>
<name>A0A2G1QGN1_9HYPH</name>
<dbReference type="PROSITE" id="PS50234">
    <property type="entry name" value="VWFA"/>
    <property type="match status" value="2"/>
</dbReference>
<dbReference type="OrthoDB" id="7522752at2"/>
<feature type="domain" description="VWFA" evidence="1">
    <location>
        <begin position="358"/>
        <end position="518"/>
    </location>
</feature>
<keyword evidence="3" id="KW-1185">Reference proteome</keyword>
<dbReference type="RefSeq" id="WP_099308777.1">
    <property type="nucleotide sequence ID" value="NZ_PDVP01000030.1"/>
</dbReference>
<dbReference type="InterPro" id="IPR028087">
    <property type="entry name" value="Tad_N"/>
</dbReference>
<dbReference type="Proteomes" id="UP000221168">
    <property type="component" value="Unassembled WGS sequence"/>
</dbReference>
<feature type="domain" description="VWFA" evidence="1">
    <location>
        <begin position="131"/>
        <end position="180"/>
    </location>
</feature>
<organism evidence="2 3">
    <name type="scientific">Zhengella mangrovi</name>
    <dbReference type="NCBI Taxonomy" id="1982044"/>
    <lineage>
        <taxon>Bacteria</taxon>
        <taxon>Pseudomonadati</taxon>
        <taxon>Pseudomonadota</taxon>
        <taxon>Alphaproteobacteria</taxon>
        <taxon>Hyphomicrobiales</taxon>
        <taxon>Notoacmeibacteraceae</taxon>
        <taxon>Zhengella</taxon>
    </lineage>
</organism>
<dbReference type="AlphaFoldDB" id="A0A2G1QGN1"/>
<dbReference type="InterPro" id="IPR002035">
    <property type="entry name" value="VWF_A"/>
</dbReference>
<comment type="caution">
    <text evidence="2">The sequence shown here is derived from an EMBL/GenBank/DDBJ whole genome shotgun (WGS) entry which is preliminary data.</text>
</comment>
<protein>
    <recommendedName>
        <fullName evidence="1">VWFA domain-containing protein</fullName>
    </recommendedName>
</protein>
<accession>A0A2G1QGN1</accession>
<proteinExistence type="predicted"/>
<dbReference type="SUPFAM" id="SSF53300">
    <property type="entry name" value="vWA-like"/>
    <property type="match status" value="1"/>
</dbReference>
<evidence type="ECO:0000313" key="2">
    <source>
        <dbReference type="EMBL" id="PHP64629.1"/>
    </source>
</evidence>
<sequence>MKKFLQNRSGNFSLVAAVAAVPLVFAVGLGVEYSDISAEKAKLQSALDSASLAVAREGIKLSNDMAYKIADEYVRSNFTGDIKSVAVNRTGYSVAVSATTEKKLAFGTIMGNETWKIVGQSVAEYAPAQYELSLVLDTTGSMEGAKLAAMKAAVNTLIDALSVQVTNKSALKVGVVPYATFVNVGPQYGPQFDKNGKVVNGTGADWLDTKGKLDYPQVDLPSGLSRFELYEALGFKWPGCVETRLDTKSNDYALTDAEAISSDKDSLFVPTFAIDEPDDTWPNGFPKYPNNYIKSPVTLLDSVTTRMARYGVVKVGGQWVKDPLLAVNLDTSPSIFYSNESDPKGPGYGCETEPLLPLTSDLNKVKSKVSVLKANGSTNITEGVLWGWRTLSDREPFSEGSASNHGSRKIMIVLTDGTNSYGVLNNDLKSGYTSTGYLDDNRLGPKVSGTVDATTLAMNAQTLTACTNAKNDGVEIFTIRLEEPNMATGTLLQSCASGNDHFFDSPNHDQLESIFKEIKDKLVTVRLAS</sequence>
<gene>
    <name evidence="2" type="ORF">CSC94_23295</name>
</gene>
<dbReference type="Gene3D" id="3.40.50.410">
    <property type="entry name" value="von Willebrand factor, type A domain"/>
    <property type="match status" value="2"/>
</dbReference>
<evidence type="ECO:0000259" key="1">
    <source>
        <dbReference type="PROSITE" id="PS50234"/>
    </source>
</evidence>
<dbReference type="InterPro" id="IPR036465">
    <property type="entry name" value="vWFA_dom_sf"/>
</dbReference>
<dbReference type="Pfam" id="PF13400">
    <property type="entry name" value="Tad"/>
    <property type="match status" value="1"/>
</dbReference>